<dbReference type="EMBL" id="JMSE01001513">
    <property type="protein sequence ID" value="KDN60399.1"/>
    <property type="molecule type" value="Genomic_DNA"/>
</dbReference>
<dbReference type="HOGENOM" id="CLU_2037931_0_0_1"/>
<reference evidence="3" key="1">
    <citation type="journal article" date="2014" name="Genome Announc.">
        <title>Draft genome sequence of Colletotrichum sublineola, a destructive pathogen of cultivated sorghum.</title>
        <authorList>
            <person name="Baroncelli R."/>
            <person name="Sanz-Martin J.M."/>
            <person name="Rech G.E."/>
            <person name="Sukno S.A."/>
            <person name="Thon M.R."/>
        </authorList>
    </citation>
    <scope>NUCLEOTIDE SEQUENCE [LARGE SCALE GENOMIC DNA]</scope>
    <source>
        <strain evidence="3">TX430BB</strain>
    </source>
</reference>
<keyword evidence="3" id="KW-1185">Reference proteome</keyword>
<dbReference type="AlphaFoldDB" id="A0A066WY93"/>
<evidence type="ECO:0000313" key="2">
    <source>
        <dbReference type="EMBL" id="KDN60399.1"/>
    </source>
</evidence>
<sequence length="121" mass="12874">MTSNLLNKPPTVSPPTRPMALSTGDAICLQRGLPPKKPTPPHHIERDADPSSPGSSSHAIADNRPPSSPSPSVPRRLPAADPRQSTSMPKSTTMFLTTKADVSDIRRPSCNLGMKQTLEAS</sequence>
<name>A0A066WY93_COLSU</name>
<accession>A0A066WY93</accession>
<feature type="compositionally biased region" description="Polar residues" evidence="1">
    <location>
        <begin position="83"/>
        <end position="96"/>
    </location>
</feature>
<comment type="caution">
    <text evidence="2">The sequence shown here is derived from an EMBL/GenBank/DDBJ whole genome shotgun (WGS) entry which is preliminary data.</text>
</comment>
<feature type="region of interest" description="Disordered" evidence="1">
    <location>
        <begin position="1"/>
        <end position="121"/>
    </location>
</feature>
<protein>
    <submittedName>
        <fullName evidence="2">Uncharacterized protein</fullName>
    </submittedName>
</protein>
<evidence type="ECO:0000313" key="3">
    <source>
        <dbReference type="Proteomes" id="UP000027238"/>
    </source>
</evidence>
<proteinExistence type="predicted"/>
<organism evidence="2 3">
    <name type="scientific">Colletotrichum sublineola</name>
    <name type="common">Sorghum anthracnose fungus</name>
    <dbReference type="NCBI Taxonomy" id="1173701"/>
    <lineage>
        <taxon>Eukaryota</taxon>
        <taxon>Fungi</taxon>
        <taxon>Dikarya</taxon>
        <taxon>Ascomycota</taxon>
        <taxon>Pezizomycotina</taxon>
        <taxon>Sordariomycetes</taxon>
        <taxon>Hypocreomycetidae</taxon>
        <taxon>Glomerellales</taxon>
        <taxon>Glomerellaceae</taxon>
        <taxon>Colletotrichum</taxon>
        <taxon>Colletotrichum graminicola species complex</taxon>
    </lineage>
</organism>
<evidence type="ECO:0000256" key="1">
    <source>
        <dbReference type="SAM" id="MobiDB-lite"/>
    </source>
</evidence>
<dbReference type="Proteomes" id="UP000027238">
    <property type="component" value="Unassembled WGS sequence"/>
</dbReference>
<gene>
    <name evidence="2" type="ORF">CSUB01_00505</name>
</gene>